<dbReference type="STRING" id="1802668.A2831_01575"/>
<dbReference type="PIRSF" id="PIRSF002849">
    <property type="entry name" value="AAA_ATPase_chaperone_MoxR_prd"/>
    <property type="match status" value="1"/>
</dbReference>
<dbReference type="InterPro" id="IPR050764">
    <property type="entry name" value="CbbQ/NirQ/NorQ/GpvN"/>
</dbReference>
<feature type="domain" description="ATPase AAA-3" evidence="1">
    <location>
        <begin position="59"/>
        <end position="189"/>
    </location>
</feature>
<dbReference type="Gene3D" id="3.40.50.300">
    <property type="entry name" value="P-loop containing nucleotide triphosphate hydrolases"/>
    <property type="match status" value="1"/>
</dbReference>
<dbReference type="Proteomes" id="UP000177507">
    <property type="component" value="Unassembled WGS sequence"/>
</dbReference>
<name>A0A1F8EY53_9BACT</name>
<dbReference type="InterPro" id="IPR027417">
    <property type="entry name" value="P-loop_NTPase"/>
</dbReference>
<evidence type="ECO:0000259" key="1">
    <source>
        <dbReference type="Pfam" id="PF07726"/>
    </source>
</evidence>
<evidence type="ECO:0000313" key="3">
    <source>
        <dbReference type="Proteomes" id="UP000177507"/>
    </source>
</evidence>
<dbReference type="GO" id="GO:0016887">
    <property type="term" value="F:ATP hydrolysis activity"/>
    <property type="evidence" value="ECO:0007669"/>
    <property type="project" value="InterPro"/>
</dbReference>
<dbReference type="GO" id="GO:0005524">
    <property type="term" value="F:ATP binding"/>
    <property type="evidence" value="ECO:0007669"/>
    <property type="project" value="InterPro"/>
</dbReference>
<reference evidence="2 3" key="1">
    <citation type="journal article" date="2016" name="Nat. Commun.">
        <title>Thousands of microbial genomes shed light on interconnected biogeochemical processes in an aquifer system.</title>
        <authorList>
            <person name="Anantharaman K."/>
            <person name="Brown C.T."/>
            <person name="Hug L.A."/>
            <person name="Sharon I."/>
            <person name="Castelle C.J."/>
            <person name="Probst A.J."/>
            <person name="Thomas B.C."/>
            <person name="Singh A."/>
            <person name="Wilkins M.J."/>
            <person name="Karaoz U."/>
            <person name="Brodie E.L."/>
            <person name="Williams K.H."/>
            <person name="Hubbard S.S."/>
            <person name="Banfield J.F."/>
        </authorList>
    </citation>
    <scope>NUCLEOTIDE SEQUENCE [LARGE SCALE GENOMIC DNA]</scope>
</reference>
<protein>
    <recommendedName>
        <fullName evidence="1">ATPase AAA-3 domain-containing protein</fullName>
    </recommendedName>
</protein>
<proteinExistence type="predicted"/>
<dbReference type="SUPFAM" id="SSF52540">
    <property type="entry name" value="P-loop containing nucleoside triphosphate hydrolases"/>
    <property type="match status" value="1"/>
</dbReference>
<gene>
    <name evidence="2" type="ORF">A2831_01575</name>
</gene>
<dbReference type="PANTHER" id="PTHR42759:SF1">
    <property type="entry name" value="MAGNESIUM-CHELATASE SUBUNIT CHLD"/>
    <property type="match status" value="1"/>
</dbReference>
<dbReference type="InterPro" id="IPR011703">
    <property type="entry name" value="ATPase_AAA-3"/>
</dbReference>
<dbReference type="Gene3D" id="1.10.8.80">
    <property type="entry name" value="Magnesium chelatase subunit I, C-Terminal domain"/>
    <property type="match status" value="1"/>
</dbReference>
<sequence>MSLQIVKKRGLGFTDEQAEDFRLKITKAGEEVHKEVVGLDHAILALIIALLAGVSRRGHVLFEAAPGRGKTLLVKKLSEVLDLAYSRVQGTPDHEPMDFLYSHEVTGKSIKEILFARGPIFTNILLADELNRIPPKSQSGLLEPMEDAAVTFENQRVELPHFHLFATQNPIETDGTYRVSEALMDRFMFKIFVDFPNKNELSRIIARDQRPKELKKILDLEELARWSNLIYNAYVLPLSHDSVIVDYISRILINAHNHPAKLGGIKGEAPSVRPGEDLKIVAGISAFLNGKDKAAQADVKNWVLPVLRGRYPVSKTEAQELGYPGNHINDLTDQVITNIVENTPFVNSRVTQHD</sequence>
<organism evidence="2 3">
    <name type="scientific">Candidatus Yanofskybacteria bacterium RIFCSPHIGHO2_01_FULL_44_17</name>
    <dbReference type="NCBI Taxonomy" id="1802668"/>
    <lineage>
        <taxon>Bacteria</taxon>
        <taxon>Candidatus Yanofskyibacteriota</taxon>
    </lineage>
</organism>
<accession>A0A1F8EY53</accession>
<dbReference type="PANTHER" id="PTHR42759">
    <property type="entry name" value="MOXR FAMILY PROTEIN"/>
    <property type="match status" value="1"/>
</dbReference>
<evidence type="ECO:0000313" key="2">
    <source>
        <dbReference type="EMBL" id="OGN05408.1"/>
    </source>
</evidence>
<dbReference type="AlphaFoldDB" id="A0A1F8EY53"/>
<comment type="caution">
    <text evidence="2">The sequence shown here is derived from an EMBL/GenBank/DDBJ whole genome shotgun (WGS) entry which is preliminary data.</text>
</comment>
<dbReference type="EMBL" id="MGJI01000009">
    <property type="protein sequence ID" value="OGN05408.1"/>
    <property type="molecule type" value="Genomic_DNA"/>
</dbReference>
<dbReference type="Pfam" id="PF07726">
    <property type="entry name" value="AAA_3"/>
    <property type="match status" value="1"/>
</dbReference>